<dbReference type="GO" id="GO:0043448">
    <property type="term" value="P:alkane catabolic process"/>
    <property type="evidence" value="ECO:0007669"/>
    <property type="project" value="TreeGrafter"/>
</dbReference>
<reference evidence="2 3" key="1">
    <citation type="submission" date="2019-08" db="EMBL/GenBank/DDBJ databases">
        <authorList>
            <person name="Karlyshev A.V."/>
        </authorList>
    </citation>
    <scope>NUCLEOTIDE SEQUENCE [LARGE SCALE GENOMIC DNA]</scope>
    <source>
        <strain evidence="2 3">Alg18-2.2</strain>
    </source>
</reference>
<evidence type="ECO:0000256" key="1">
    <source>
        <dbReference type="SAM" id="MobiDB-lite"/>
    </source>
</evidence>
<accession>A0A5C8KXS1</accession>
<feature type="region of interest" description="Disordered" evidence="1">
    <location>
        <begin position="15"/>
        <end position="46"/>
    </location>
</feature>
<comment type="caution">
    <text evidence="2">The sequence shown here is derived from an EMBL/GenBank/DDBJ whole genome shotgun (WGS) entry which is preliminary data.</text>
</comment>
<evidence type="ECO:0008006" key="4">
    <source>
        <dbReference type="Google" id="ProtNLM"/>
    </source>
</evidence>
<dbReference type="PANTHER" id="PTHR39335:SF1">
    <property type="entry name" value="BLL4220 PROTEIN"/>
    <property type="match status" value="1"/>
</dbReference>
<dbReference type="OrthoDB" id="9800666at2"/>
<evidence type="ECO:0000313" key="2">
    <source>
        <dbReference type="EMBL" id="TXK66040.1"/>
    </source>
</evidence>
<gene>
    <name evidence="2" type="ORF">FU658_00715</name>
</gene>
<organism evidence="2 3">
    <name type="scientific">Alkalisalibacterium limincola</name>
    <dbReference type="NCBI Taxonomy" id="2699169"/>
    <lineage>
        <taxon>Bacteria</taxon>
        <taxon>Pseudomonadati</taxon>
        <taxon>Pseudomonadota</taxon>
        <taxon>Gammaproteobacteria</taxon>
        <taxon>Lysobacterales</taxon>
        <taxon>Lysobacteraceae</taxon>
        <taxon>Alkalisalibacterium</taxon>
    </lineage>
</organism>
<sequence length="176" mass="19316">MILAIAVPPALAQESRWPWRRPAERPEPAPVPEPARQASAADEVGRIRESTADPATDEESARFSAALAAAEVTHPALFIEGILVGPQGMTLYTYGRDARGASTCYGVCERLWPPLTASFDDEPVGEFSIFERLDGGLQWAFRGEPLYYWAHDTRPGDVTGDNVNEVWFVIKQGDGE</sequence>
<evidence type="ECO:0000313" key="3">
    <source>
        <dbReference type="Proteomes" id="UP000321248"/>
    </source>
</evidence>
<dbReference type="Proteomes" id="UP000321248">
    <property type="component" value="Unassembled WGS sequence"/>
</dbReference>
<dbReference type="EMBL" id="VRTS01000001">
    <property type="protein sequence ID" value="TXK66040.1"/>
    <property type="molecule type" value="Genomic_DNA"/>
</dbReference>
<keyword evidence="3" id="KW-1185">Reference proteome</keyword>
<dbReference type="InterPro" id="IPR005297">
    <property type="entry name" value="Lipoprotein_repeat"/>
</dbReference>
<dbReference type="AlphaFoldDB" id="A0A5C8KXS1"/>
<dbReference type="Pfam" id="PF03640">
    <property type="entry name" value="Lipoprotein_15"/>
    <property type="match status" value="2"/>
</dbReference>
<protein>
    <recommendedName>
        <fullName evidence="4">Lipoprotein</fullName>
    </recommendedName>
</protein>
<proteinExistence type="predicted"/>
<dbReference type="PANTHER" id="PTHR39335">
    <property type="entry name" value="BLL4220 PROTEIN"/>
    <property type="match status" value="1"/>
</dbReference>
<name>A0A5C8KXS1_9GAMM</name>